<organism evidence="1 2">
    <name type="scientific">Herbiconiux ginsengi</name>
    <dbReference type="NCBI Taxonomy" id="381665"/>
    <lineage>
        <taxon>Bacteria</taxon>
        <taxon>Bacillati</taxon>
        <taxon>Actinomycetota</taxon>
        <taxon>Actinomycetes</taxon>
        <taxon>Micrococcales</taxon>
        <taxon>Microbacteriaceae</taxon>
        <taxon>Herbiconiux</taxon>
    </lineage>
</organism>
<dbReference type="OrthoDB" id="5123240at2"/>
<evidence type="ECO:0000313" key="1">
    <source>
        <dbReference type="EMBL" id="SDZ04212.1"/>
    </source>
</evidence>
<gene>
    <name evidence="1" type="ORF">SAMN05216554_2084</name>
</gene>
<reference evidence="1 2" key="1">
    <citation type="submission" date="2016-10" db="EMBL/GenBank/DDBJ databases">
        <authorList>
            <person name="de Groot N.N."/>
        </authorList>
    </citation>
    <scope>NUCLEOTIDE SEQUENCE [LARGE SCALE GENOMIC DNA]</scope>
    <source>
        <strain evidence="1 2">CGMCC 4.3491</strain>
    </source>
</reference>
<keyword evidence="2" id="KW-1185">Reference proteome</keyword>
<dbReference type="EMBL" id="FNPZ01000002">
    <property type="protein sequence ID" value="SDZ04212.1"/>
    <property type="molecule type" value="Genomic_DNA"/>
</dbReference>
<name>A0A1H3PSE8_9MICO</name>
<dbReference type="STRING" id="381665.SAMN05216554_2084"/>
<dbReference type="RefSeq" id="WP_092552856.1">
    <property type="nucleotide sequence ID" value="NZ_FNPZ01000002.1"/>
</dbReference>
<proteinExistence type="predicted"/>
<dbReference type="AlphaFoldDB" id="A0A1H3PSE8"/>
<evidence type="ECO:0000313" key="2">
    <source>
        <dbReference type="Proteomes" id="UP000198891"/>
    </source>
</evidence>
<sequence>MILHTTPAQIAAQFPLRSDADLIELVSALIGEAGRRQLWLMFIDGENRPLPLIVPCAGFPDDPPPDELATFGARACEIAGLVGASAIVLTWERPGGPALDDAERRMVAAIVAGITGGGVAVRGSFLSHSDGVVQLTEKAS</sequence>
<protein>
    <submittedName>
        <fullName evidence="1">Uncharacterized protein</fullName>
    </submittedName>
</protein>
<dbReference type="Proteomes" id="UP000198891">
    <property type="component" value="Unassembled WGS sequence"/>
</dbReference>
<accession>A0A1H3PSE8</accession>